<sequence length="159" mass="18327">MWKKFTFFMTMLILFSVTISLVITNYGNLPNKIPTHFDASGRPDSRRSKKMILVFPSAQILFLILSLVFYRHPDFVNIPGTIALKDLPTHLKERMYELIRNTIFITTSILSLLMLYLTEETLKVAKGQAMSINDWGVLAILICLALPMAYNAIKMRRLR</sequence>
<comment type="caution">
    <text evidence="3">The sequence shown here is derived from an EMBL/GenBank/DDBJ whole genome shotgun (WGS) entry which is preliminary data.</text>
</comment>
<accession>A0A133V921</accession>
<evidence type="ECO:0000259" key="2">
    <source>
        <dbReference type="Pfam" id="PF07853"/>
    </source>
</evidence>
<organism evidence="3 4">
    <name type="scientific">candidate division MSBL1 archaeon SCGC-AAA261F19</name>
    <dbReference type="NCBI Taxonomy" id="1698275"/>
    <lineage>
        <taxon>Archaea</taxon>
        <taxon>Methanobacteriati</taxon>
        <taxon>Methanobacteriota</taxon>
        <taxon>candidate division MSBL1</taxon>
    </lineage>
</organism>
<reference evidence="3 4" key="1">
    <citation type="journal article" date="2016" name="Sci. Rep.">
        <title>Metabolic traits of an uncultured archaeal lineage -MSBL1- from brine pools of the Red Sea.</title>
        <authorList>
            <person name="Mwirichia R."/>
            <person name="Alam I."/>
            <person name="Rashid M."/>
            <person name="Vinu M."/>
            <person name="Ba-Alawi W."/>
            <person name="Anthony Kamau A."/>
            <person name="Kamanda Ngugi D."/>
            <person name="Goker M."/>
            <person name="Klenk H.P."/>
            <person name="Bajic V."/>
            <person name="Stingl U."/>
        </authorList>
    </citation>
    <scope>NUCLEOTIDE SEQUENCE [LARGE SCALE GENOMIC DNA]</scope>
    <source>
        <strain evidence="3">SCGC-AAA261F19</strain>
    </source>
</reference>
<dbReference type="EMBL" id="LHXZ01000044">
    <property type="protein sequence ID" value="KXB02932.1"/>
    <property type="molecule type" value="Genomic_DNA"/>
</dbReference>
<protein>
    <recommendedName>
        <fullName evidence="2">DUF1648 domain-containing protein</fullName>
    </recommendedName>
</protein>
<name>A0A133V921_9EURY</name>
<dbReference type="Pfam" id="PF07853">
    <property type="entry name" value="DUF1648"/>
    <property type="match status" value="1"/>
</dbReference>
<evidence type="ECO:0000256" key="1">
    <source>
        <dbReference type="SAM" id="Phobius"/>
    </source>
</evidence>
<keyword evidence="4" id="KW-1185">Reference proteome</keyword>
<keyword evidence="1" id="KW-1133">Transmembrane helix</keyword>
<dbReference type="InterPro" id="IPR012867">
    <property type="entry name" value="DUF1648"/>
</dbReference>
<feature type="transmembrane region" description="Helical" evidence="1">
    <location>
        <begin position="137"/>
        <end position="153"/>
    </location>
</feature>
<evidence type="ECO:0000313" key="4">
    <source>
        <dbReference type="Proteomes" id="UP000070565"/>
    </source>
</evidence>
<evidence type="ECO:0000313" key="3">
    <source>
        <dbReference type="EMBL" id="KXB02932.1"/>
    </source>
</evidence>
<dbReference type="Proteomes" id="UP000070565">
    <property type="component" value="Unassembled WGS sequence"/>
</dbReference>
<feature type="domain" description="DUF1648" evidence="2">
    <location>
        <begin position="14"/>
        <end position="58"/>
    </location>
</feature>
<keyword evidence="1" id="KW-0812">Transmembrane</keyword>
<gene>
    <name evidence="3" type="ORF">AKJ45_03080</name>
</gene>
<feature type="transmembrane region" description="Helical" evidence="1">
    <location>
        <begin position="51"/>
        <end position="70"/>
    </location>
</feature>
<keyword evidence="1" id="KW-0472">Membrane</keyword>
<proteinExistence type="predicted"/>
<dbReference type="AlphaFoldDB" id="A0A133V921"/>
<feature type="transmembrane region" description="Helical" evidence="1">
    <location>
        <begin position="98"/>
        <end position="117"/>
    </location>
</feature>